<keyword evidence="1" id="KW-1133">Transmembrane helix</keyword>
<keyword evidence="1" id="KW-0472">Membrane</keyword>
<dbReference type="STRING" id="1798650.A2945_01215"/>
<keyword evidence="1" id="KW-0812">Transmembrane</keyword>
<sequence length="221" mass="25852">MTQFKKEHKIFIIVFLVSTTLLSGLLYYFHEFTFPRSVSVLPAPLTTPLPTTILGQIDKDKEGWKMYRNERYGYQLFYPPDWKMWGVEFSEELGTTTGEEWGVSLKASGDRNRSLDVSVWSGDKKEPFIIDGEGGVIKGTLREREKWQILFRKELEIGGIKTTLYTAKFYKDCEDYFARIPRNDYVYWFNAFCDDGTGRPHELVTQILASFKFFEPARQKE</sequence>
<evidence type="ECO:0000313" key="2">
    <source>
        <dbReference type="EMBL" id="OGY99459.1"/>
    </source>
</evidence>
<feature type="transmembrane region" description="Helical" evidence="1">
    <location>
        <begin position="12"/>
        <end position="29"/>
    </location>
</feature>
<dbReference type="Proteomes" id="UP000178880">
    <property type="component" value="Unassembled WGS sequence"/>
</dbReference>
<name>A0A1G2CFD6_9BACT</name>
<reference evidence="2 3" key="1">
    <citation type="journal article" date="2016" name="Nat. Commun.">
        <title>Thousands of microbial genomes shed light on interconnected biogeochemical processes in an aquifer system.</title>
        <authorList>
            <person name="Anantharaman K."/>
            <person name="Brown C.T."/>
            <person name="Hug L.A."/>
            <person name="Sharon I."/>
            <person name="Castelle C.J."/>
            <person name="Probst A.J."/>
            <person name="Thomas B.C."/>
            <person name="Singh A."/>
            <person name="Wilkins M.J."/>
            <person name="Karaoz U."/>
            <person name="Brodie E.L."/>
            <person name="Williams K.H."/>
            <person name="Hubbard S.S."/>
            <person name="Banfield J.F."/>
        </authorList>
    </citation>
    <scope>NUCLEOTIDE SEQUENCE [LARGE SCALE GENOMIC DNA]</scope>
</reference>
<evidence type="ECO:0000313" key="3">
    <source>
        <dbReference type="Proteomes" id="UP000178880"/>
    </source>
</evidence>
<gene>
    <name evidence="2" type="ORF">A2945_01215</name>
</gene>
<proteinExistence type="predicted"/>
<accession>A0A1G2CFD6</accession>
<dbReference type="EMBL" id="MHLA01000015">
    <property type="protein sequence ID" value="OGY99459.1"/>
    <property type="molecule type" value="Genomic_DNA"/>
</dbReference>
<evidence type="ECO:0000256" key="1">
    <source>
        <dbReference type="SAM" id="Phobius"/>
    </source>
</evidence>
<dbReference type="AlphaFoldDB" id="A0A1G2CFD6"/>
<comment type="caution">
    <text evidence="2">The sequence shown here is derived from an EMBL/GenBank/DDBJ whole genome shotgun (WGS) entry which is preliminary data.</text>
</comment>
<protein>
    <submittedName>
        <fullName evidence="2">Uncharacterized protein</fullName>
    </submittedName>
</protein>
<organism evidence="2 3">
    <name type="scientific">Candidatus Liptonbacteria bacterium RIFCSPLOWO2_01_FULL_52_25</name>
    <dbReference type="NCBI Taxonomy" id="1798650"/>
    <lineage>
        <taxon>Bacteria</taxon>
        <taxon>Candidatus Liptoniibacteriota</taxon>
    </lineage>
</organism>